<dbReference type="InterPro" id="IPR055477">
    <property type="entry name" value="DUF7049"/>
</dbReference>
<feature type="region of interest" description="Disordered" evidence="4">
    <location>
        <begin position="388"/>
        <end position="446"/>
    </location>
</feature>
<dbReference type="EnsemblPlants" id="OGLUM05G06690.1">
    <property type="protein sequence ID" value="OGLUM05G06690.1"/>
    <property type="gene ID" value="OGLUM05G06690"/>
</dbReference>
<dbReference type="PANTHER" id="PTHR46665:SF2">
    <property type="entry name" value="BHLH TRANSCRIPTION FACTOR"/>
    <property type="match status" value="1"/>
</dbReference>
<dbReference type="InterPro" id="IPR011598">
    <property type="entry name" value="bHLH_dom"/>
</dbReference>
<proteinExistence type="inferred from homology"/>
<accession>A0A0D9ZVF2</accession>
<dbReference type="SMART" id="SM00353">
    <property type="entry name" value="HLH"/>
    <property type="match status" value="1"/>
</dbReference>
<reference evidence="6" key="1">
    <citation type="submission" date="2015-04" db="UniProtKB">
        <authorList>
            <consortium name="EnsemblPlants"/>
        </authorList>
    </citation>
    <scope>IDENTIFICATION</scope>
</reference>
<feature type="compositionally biased region" description="Polar residues" evidence="4">
    <location>
        <begin position="406"/>
        <end position="416"/>
    </location>
</feature>
<dbReference type="GO" id="GO:0046983">
    <property type="term" value="F:protein dimerization activity"/>
    <property type="evidence" value="ECO:0007669"/>
    <property type="project" value="InterPro"/>
</dbReference>
<feature type="compositionally biased region" description="Low complexity" evidence="4">
    <location>
        <begin position="98"/>
        <end position="114"/>
    </location>
</feature>
<dbReference type="HOGENOM" id="CLU_716420_0_0_1"/>
<keyword evidence="3" id="KW-0804">Transcription</keyword>
<dbReference type="Pfam" id="PF00010">
    <property type="entry name" value="HLH"/>
    <property type="match status" value="1"/>
</dbReference>
<keyword evidence="7" id="KW-1185">Reference proteome</keyword>
<comment type="similarity">
    <text evidence="1">Belongs to the bHLH protein family.</text>
</comment>
<evidence type="ECO:0000256" key="4">
    <source>
        <dbReference type="SAM" id="MobiDB-lite"/>
    </source>
</evidence>
<dbReference type="Gene3D" id="4.10.280.10">
    <property type="entry name" value="Helix-loop-helix DNA-binding domain"/>
    <property type="match status" value="1"/>
</dbReference>
<dbReference type="InterPro" id="IPR036638">
    <property type="entry name" value="HLH_DNA-bd_sf"/>
</dbReference>
<dbReference type="SUPFAM" id="SSF47459">
    <property type="entry name" value="HLH, helix-loop-helix DNA-binding domain"/>
    <property type="match status" value="1"/>
</dbReference>
<organism evidence="6">
    <name type="scientific">Oryza glumipatula</name>
    <dbReference type="NCBI Taxonomy" id="40148"/>
    <lineage>
        <taxon>Eukaryota</taxon>
        <taxon>Viridiplantae</taxon>
        <taxon>Streptophyta</taxon>
        <taxon>Embryophyta</taxon>
        <taxon>Tracheophyta</taxon>
        <taxon>Spermatophyta</taxon>
        <taxon>Magnoliopsida</taxon>
        <taxon>Liliopsida</taxon>
        <taxon>Poales</taxon>
        <taxon>Poaceae</taxon>
        <taxon>BOP clade</taxon>
        <taxon>Oryzoideae</taxon>
        <taxon>Oryzeae</taxon>
        <taxon>Oryzinae</taxon>
        <taxon>Oryza</taxon>
    </lineage>
</organism>
<evidence type="ECO:0000259" key="5">
    <source>
        <dbReference type="PROSITE" id="PS50888"/>
    </source>
</evidence>
<dbReference type="Proteomes" id="UP000026961">
    <property type="component" value="Chromosome 5"/>
</dbReference>
<dbReference type="eggNOG" id="ENOG502QUVA">
    <property type="taxonomic scope" value="Eukaryota"/>
</dbReference>
<feature type="region of interest" description="Disordered" evidence="4">
    <location>
        <begin position="302"/>
        <end position="346"/>
    </location>
</feature>
<protein>
    <recommendedName>
        <fullName evidence="5">BHLH domain-containing protein</fullName>
    </recommendedName>
</protein>
<feature type="compositionally biased region" description="Acidic residues" evidence="4">
    <location>
        <begin position="317"/>
        <end position="329"/>
    </location>
</feature>
<dbReference type="Gramene" id="OGLUM05G06690.1">
    <property type="protein sequence ID" value="OGLUM05G06690.1"/>
    <property type="gene ID" value="OGLUM05G06690"/>
</dbReference>
<dbReference type="InterPro" id="IPR045239">
    <property type="entry name" value="bHLH95_bHLH"/>
</dbReference>
<feature type="domain" description="BHLH" evidence="5">
    <location>
        <begin position="243"/>
        <end position="292"/>
    </location>
</feature>
<sequence length="446" mass="47768">MDGGSWMLKAAAAGDMHGGAGDTMIRCSWSDMATTDQLLRHHEQEPAMTMMMNSQSQAMQQQLSQAIFMINSSCLLLIYMLMDMEEHDHQYATPPSPSSSSFRSFSAGTTTTTTSRDDNSSLMLAAAAASCHHRTTEVSSQILLPRPGQAARRSSGGHGAAAAATAFRPYSRYLGPKKHLLRRPGAATTATGGGGGQRAFKKAISVLSKIHAARLAQYYQIMEMAARASPAATAGGGGGENQQLQLQHVLSERKRREKLNDSFKALRDVLPPATKKDKASVLMRAKDYVNVLKARIAELEEKNRKLSESQQLHAGDGDGERDDGPDDDKIEVNTSRSAADQGSSPNKCQELHLKIVLGSSSGCSAMDAVAGILQGLNEKRDVSLLATGHNSSSISSSGRRRLLPRANSSQQPASSSCDEEILKESVVKDDSPAAVKDVMQSETLHG</sequence>
<feature type="compositionally biased region" description="Polar residues" evidence="4">
    <location>
        <begin position="332"/>
        <end position="346"/>
    </location>
</feature>
<evidence type="ECO:0000313" key="6">
    <source>
        <dbReference type="EnsemblPlants" id="OGLUM05G06690.1"/>
    </source>
</evidence>
<evidence type="ECO:0000256" key="3">
    <source>
        <dbReference type="ARBA" id="ARBA00023163"/>
    </source>
</evidence>
<evidence type="ECO:0000256" key="1">
    <source>
        <dbReference type="ARBA" id="ARBA00005510"/>
    </source>
</evidence>
<keyword evidence="2" id="KW-0805">Transcription regulation</keyword>
<dbReference type="Pfam" id="PF23132">
    <property type="entry name" value="DUF7049"/>
    <property type="match status" value="1"/>
</dbReference>
<evidence type="ECO:0000256" key="2">
    <source>
        <dbReference type="ARBA" id="ARBA00023015"/>
    </source>
</evidence>
<evidence type="ECO:0000313" key="7">
    <source>
        <dbReference type="Proteomes" id="UP000026961"/>
    </source>
</evidence>
<feature type="compositionally biased region" description="Basic and acidic residues" evidence="4">
    <location>
        <begin position="420"/>
        <end position="431"/>
    </location>
</feature>
<reference evidence="6" key="2">
    <citation type="submission" date="2018-05" db="EMBL/GenBank/DDBJ databases">
        <title>OgluRS3 (Oryza glumaepatula Reference Sequence Version 3).</title>
        <authorList>
            <person name="Zhang J."/>
            <person name="Kudrna D."/>
            <person name="Lee S."/>
            <person name="Talag J."/>
            <person name="Welchert J."/>
            <person name="Wing R.A."/>
        </authorList>
    </citation>
    <scope>NUCLEOTIDE SEQUENCE [LARGE SCALE GENOMIC DNA]</scope>
</reference>
<dbReference type="PANTHER" id="PTHR46665">
    <property type="entry name" value="TRANSCRIPTION FACTOR BHLH041-RELATED-RELATED"/>
    <property type="match status" value="1"/>
</dbReference>
<dbReference type="InterPro" id="IPR044658">
    <property type="entry name" value="bHLH92/bHLH041-like"/>
</dbReference>
<dbReference type="AlphaFoldDB" id="A0A0D9ZVF2"/>
<name>A0A0D9ZVF2_9ORYZ</name>
<dbReference type="PROSITE" id="PS50888">
    <property type="entry name" value="BHLH"/>
    <property type="match status" value="1"/>
</dbReference>
<feature type="region of interest" description="Disordered" evidence="4">
    <location>
        <begin position="89"/>
        <end position="118"/>
    </location>
</feature>
<dbReference type="CDD" id="cd11393">
    <property type="entry name" value="bHLH_AtbHLH_like"/>
    <property type="match status" value="1"/>
</dbReference>